<keyword evidence="3" id="KW-0560">Oxidoreductase</keyword>
<evidence type="ECO:0000256" key="1">
    <source>
        <dbReference type="ARBA" id="ARBA00022630"/>
    </source>
</evidence>
<gene>
    <name evidence="6" type="ORF">BO71DRAFT_477360</name>
</gene>
<dbReference type="AlphaFoldDB" id="A0A319DIW0"/>
<evidence type="ECO:0000256" key="3">
    <source>
        <dbReference type="ARBA" id="ARBA00023002"/>
    </source>
</evidence>
<organism evidence="6 7">
    <name type="scientific">Aspergillus ellipticus CBS 707.79</name>
    <dbReference type="NCBI Taxonomy" id="1448320"/>
    <lineage>
        <taxon>Eukaryota</taxon>
        <taxon>Fungi</taxon>
        <taxon>Dikarya</taxon>
        <taxon>Ascomycota</taxon>
        <taxon>Pezizomycotina</taxon>
        <taxon>Eurotiomycetes</taxon>
        <taxon>Eurotiomycetidae</taxon>
        <taxon>Eurotiales</taxon>
        <taxon>Aspergillaceae</taxon>
        <taxon>Aspergillus</taxon>
        <taxon>Aspergillus subgen. Circumdati</taxon>
    </lineage>
</organism>
<keyword evidence="2" id="KW-0274">FAD</keyword>
<feature type="transmembrane region" description="Helical" evidence="4">
    <location>
        <begin position="16"/>
        <end position="37"/>
    </location>
</feature>
<dbReference type="VEuPathDB" id="FungiDB:BO71DRAFT_477360"/>
<keyword evidence="4" id="KW-0812">Transmembrane</keyword>
<keyword evidence="1" id="KW-0285">Flavoprotein</keyword>
<accession>A0A319DIW0</accession>
<evidence type="ECO:0000256" key="2">
    <source>
        <dbReference type="ARBA" id="ARBA00022827"/>
    </source>
</evidence>
<dbReference type="InterPro" id="IPR051104">
    <property type="entry name" value="FAD_monoxygenase"/>
</dbReference>
<dbReference type="GO" id="GO:0071949">
    <property type="term" value="F:FAD binding"/>
    <property type="evidence" value="ECO:0007669"/>
    <property type="project" value="InterPro"/>
</dbReference>
<evidence type="ECO:0000313" key="6">
    <source>
        <dbReference type="EMBL" id="PYH94007.1"/>
    </source>
</evidence>
<dbReference type="SUPFAM" id="SSF51905">
    <property type="entry name" value="FAD/NAD(P)-binding domain"/>
    <property type="match status" value="1"/>
</dbReference>
<evidence type="ECO:0000259" key="5">
    <source>
        <dbReference type="Pfam" id="PF01494"/>
    </source>
</evidence>
<evidence type="ECO:0000256" key="4">
    <source>
        <dbReference type="SAM" id="Phobius"/>
    </source>
</evidence>
<dbReference type="EMBL" id="KZ825881">
    <property type="protein sequence ID" value="PYH94007.1"/>
    <property type="molecule type" value="Genomic_DNA"/>
</dbReference>
<dbReference type="PANTHER" id="PTHR46720:SF3">
    <property type="entry name" value="FAD-BINDING DOMAIN-CONTAINING PROTEIN-RELATED"/>
    <property type="match status" value="1"/>
</dbReference>
<sequence length="461" mass="50321">MTTPEPTSPPTAPPTISIAIIGSGIIGTILALGLLNLPSTPTSPKLSIKIYEQSTSPREIGAGIGFTATARKCMELMDPRIAACITAVATLNGEPSSPDYSMRFVDGFRTFPTAAGSEYDTSDQDISVHGKVYKLYAGPRGFEGCHRAHFLGEMMKLLPEGVVEFGKRVDGFGYLGGGGVRVSFEGGEEGVECDLVIACDGIKSRVRELLFSPAYNAKYAHQLAFRGLVPMDRAIEKLGRHRALKQHMHCGPHAHVLHFPVAKQQLMNVVAFVPDPKEWDLRQGMTAPASRSEVVDAFREWGPFVRGVIDLLPEEMDKWAVFDTYDCPVPAYAEGRVALAGDAAHASSPHHGAGAGMGVEDALALVAAMGKVREDVGRGVGVGRALDVALQAYSKVRYERSQWLVRSSRHVCRTYEWEAPDIGADMDQAFADIRERSHKIWYFDVEAMVADVQKECRRLMQ</sequence>
<keyword evidence="4" id="KW-1133">Transmembrane helix</keyword>
<dbReference type="PRINTS" id="PR00420">
    <property type="entry name" value="RNGMNOXGNASE"/>
</dbReference>
<dbReference type="STRING" id="1448320.A0A319DIW0"/>
<keyword evidence="4" id="KW-0472">Membrane</keyword>
<name>A0A319DIW0_9EURO</name>
<proteinExistence type="predicted"/>
<dbReference type="GO" id="GO:0016491">
    <property type="term" value="F:oxidoreductase activity"/>
    <property type="evidence" value="ECO:0007669"/>
    <property type="project" value="UniProtKB-KW"/>
</dbReference>
<dbReference type="GO" id="GO:0044550">
    <property type="term" value="P:secondary metabolite biosynthetic process"/>
    <property type="evidence" value="ECO:0007669"/>
    <property type="project" value="TreeGrafter"/>
</dbReference>
<reference evidence="6 7" key="1">
    <citation type="submission" date="2018-02" db="EMBL/GenBank/DDBJ databases">
        <title>The genomes of Aspergillus section Nigri reveals drivers in fungal speciation.</title>
        <authorList>
            <consortium name="DOE Joint Genome Institute"/>
            <person name="Vesth T.C."/>
            <person name="Nybo J."/>
            <person name="Theobald S."/>
            <person name="Brandl J."/>
            <person name="Frisvad J.C."/>
            <person name="Nielsen K.F."/>
            <person name="Lyhne E.K."/>
            <person name="Kogle M.E."/>
            <person name="Kuo A."/>
            <person name="Riley R."/>
            <person name="Clum A."/>
            <person name="Nolan M."/>
            <person name="Lipzen A."/>
            <person name="Salamov A."/>
            <person name="Henrissat B."/>
            <person name="Wiebenga A."/>
            <person name="De vries R.P."/>
            <person name="Grigoriev I.V."/>
            <person name="Mortensen U.H."/>
            <person name="Andersen M.R."/>
            <person name="Baker S.E."/>
        </authorList>
    </citation>
    <scope>NUCLEOTIDE SEQUENCE [LARGE SCALE GENOMIC DNA]</scope>
    <source>
        <strain evidence="6 7">CBS 707.79</strain>
    </source>
</reference>
<dbReference type="InterPro" id="IPR036188">
    <property type="entry name" value="FAD/NAD-bd_sf"/>
</dbReference>
<dbReference type="SUPFAM" id="SSF54373">
    <property type="entry name" value="FAD-linked reductases, C-terminal domain"/>
    <property type="match status" value="1"/>
</dbReference>
<dbReference type="Gene3D" id="3.50.50.60">
    <property type="entry name" value="FAD/NAD(P)-binding domain"/>
    <property type="match status" value="1"/>
</dbReference>
<evidence type="ECO:0000313" key="7">
    <source>
        <dbReference type="Proteomes" id="UP000247810"/>
    </source>
</evidence>
<dbReference type="Pfam" id="PF01494">
    <property type="entry name" value="FAD_binding_3"/>
    <property type="match status" value="1"/>
</dbReference>
<dbReference type="OrthoDB" id="417877at2759"/>
<feature type="domain" description="FAD-binding" evidence="5">
    <location>
        <begin position="181"/>
        <end position="402"/>
    </location>
</feature>
<keyword evidence="7" id="KW-1185">Reference proteome</keyword>
<dbReference type="PANTHER" id="PTHR46720">
    <property type="entry name" value="HYDROXYLASE, PUTATIVE (AFU_ORTHOLOGUE AFUA_3G01460)-RELATED"/>
    <property type="match status" value="1"/>
</dbReference>
<dbReference type="InterPro" id="IPR002938">
    <property type="entry name" value="FAD-bd"/>
</dbReference>
<dbReference type="Proteomes" id="UP000247810">
    <property type="component" value="Unassembled WGS sequence"/>
</dbReference>
<protein>
    <submittedName>
        <fullName evidence="6">FAD/NAD(P)-binding domain-containing protein</fullName>
    </submittedName>
</protein>